<dbReference type="InterPro" id="IPR009097">
    <property type="entry name" value="Cyclic_Pdiesterase"/>
</dbReference>
<dbReference type="Pfam" id="PF13563">
    <property type="entry name" value="2_5_RNA_ligase2"/>
    <property type="match status" value="1"/>
</dbReference>
<dbReference type="Gene3D" id="3.90.1140.10">
    <property type="entry name" value="Cyclic phosphodiesterase"/>
    <property type="match status" value="1"/>
</dbReference>
<dbReference type="EMBL" id="CP127162">
    <property type="protein sequence ID" value="WIV21145.1"/>
    <property type="molecule type" value="Genomic_DNA"/>
</dbReference>
<gene>
    <name evidence="1" type="ORF">QPK24_10945</name>
</gene>
<accession>A0ABY8XCN5</accession>
<dbReference type="Proteomes" id="UP001236415">
    <property type="component" value="Chromosome"/>
</dbReference>
<dbReference type="GO" id="GO:0016874">
    <property type="term" value="F:ligase activity"/>
    <property type="evidence" value="ECO:0007669"/>
    <property type="project" value="UniProtKB-KW"/>
</dbReference>
<reference evidence="1 2" key="1">
    <citation type="submission" date="2023-06" db="EMBL/GenBank/DDBJ databases">
        <title>Paenibacillus polygonum sp. nov., an endophytic bacterium, isolated from Polygonum lapathifolium L. in Nanji Wetland National Nature Reserve, South of Poyang Lake, Jiangxi Province, China.</title>
        <authorList>
            <person name="Yu Z."/>
        </authorList>
    </citation>
    <scope>NUCLEOTIDE SEQUENCE [LARGE SCALE GENOMIC DNA]</scope>
    <source>
        <strain evidence="1 2">C31</strain>
    </source>
</reference>
<keyword evidence="1" id="KW-0436">Ligase</keyword>
<dbReference type="PANTHER" id="PTHR40037">
    <property type="entry name" value="PHOSPHOESTERASE YJCG-RELATED"/>
    <property type="match status" value="1"/>
</dbReference>
<dbReference type="RefSeq" id="WP_285748638.1">
    <property type="nucleotide sequence ID" value="NZ_CP127162.1"/>
</dbReference>
<dbReference type="InterPro" id="IPR050580">
    <property type="entry name" value="2H_phosphoesterase_YjcG-like"/>
</dbReference>
<evidence type="ECO:0000313" key="1">
    <source>
        <dbReference type="EMBL" id="WIV21145.1"/>
    </source>
</evidence>
<name>A0ABY8XCN5_9BACL</name>
<keyword evidence="2" id="KW-1185">Reference proteome</keyword>
<evidence type="ECO:0000313" key="2">
    <source>
        <dbReference type="Proteomes" id="UP001236415"/>
    </source>
</evidence>
<protein>
    <submittedName>
        <fullName evidence="1">2'-5' RNA ligase family protein</fullName>
    </submittedName>
</protein>
<organism evidence="1 2">
    <name type="scientific">Paenibacillus polygoni</name>
    <dbReference type="NCBI Taxonomy" id="3050112"/>
    <lineage>
        <taxon>Bacteria</taxon>
        <taxon>Bacillati</taxon>
        <taxon>Bacillota</taxon>
        <taxon>Bacilli</taxon>
        <taxon>Bacillales</taxon>
        <taxon>Paenibacillaceae</taxon>
        <taxon>Paenibacillus</taxon>
    </lineage>
</organism>
<proteinExistence type="predicted"/>
<dbReference type="SUPFAM" id="SSF55144">
    <property type="entry name" value="LigT-like"/>
    <property type="match status" value="1"/>
</dbReference>
<sequence length="172" mass="20248">MVQRCIMIFPKFQNNNLIEEIRKQHDPLYQLVDPHVTLVFPFHSDFSKDQLREHIVSALKDINTFYLKIYGVSGGSGGYLFLNVIEGKDELSEIHNRLYTGMLEQYKPDFLYNTDYIPHMTIGRIADKEELERLIEHYKTMNETFEELIKEISVEIIGDDEESIIEMTIEIN</sequence>
<dbReference type="PANTHER" id="PTHR40037:SF1">
    <property type="entry name" value="PHOSPHOESTERASE SAOUHSC_00951-RELATED"/>
    <property type="match status" value="1"/>
</dbReference>